<sequence>MQILASIRPQIFVCGNWEQWSLDEYLEYLRFNSATDFCLWKYQEVDFRCREVQGFNSATDFCLWKYYTYLRFNEEQSKLQFGHRFLSVEMRLRHRHWSVDRRGFNSATDFCLWKSSTGKR</sequence>
<reference evidence="1" key="1">
    <citation type="submission" date="2019-04" db="EMBL/GenBank/DDBJ databases">
        <authorList>
            <consortium name="Science for Life Laboratories"/>
        </authorList>
    </citation>
    <scope>NUCLEOTIDE SEQUENCE</scope>
    <source>
        <strain evidence="1">MBLW1</strain>
    </source>
</reference>
<organism evidence="1">
    <name type="scientific">Tuwongella immobilis</name>
    <dbReference type="NCBI Taxonomy" id="692036"/>
    <lineage>
        <taxon>Bacteria</taxon>
        <taxon>Pseudomonadati</taxon>
        <taxon>Planctomycetota</taxon>
        <taxon>Planctomycetia</taxon>
        <taxon>Gemmatales</taxon>
        <taxon>Gemmataceae</taxon>
        <taxon>Tuwongella</taxon>
    </lineage>
</organism>
<gene>
    <name evidence="1" type="ORF">GMBLW1_39740</name>
</gene>
<dbReference type="EMBL" id="LR586016">
    <property type="protein sequence ID" value="VIP05219.1"/>
    <property type="molecule type" value="Genomic_DNA"/>
</dbReference>
<dbReference type="EMBL" id="LR593887">
    <property type="protein sequence ID" value="VTS07794.1"/>
    <property type="molecule type" value="Genomic_DNA"/>
</dbReference>
<dbReference type="InParanoid" id="A0A6C2YW85"/>
<dbReference type="KEGG" id="tim:GMBLW1_39740"/>
<accession>A0A6C2YW85</accession>
<keyword evidence="2" id="KW-1185">Reference proteome</keyword>
<protein>
    <submittedName>
        <fullName evidence="1">Uncharacterized protein</fullName>
    </submittedName>
</protein>
<evidence type="ECO:0000313" key="2">
    <source>
        <dbReference type="Proteomes" id="UP000464378"/>
    </source>
</evidence>
<evidence type="ECO:0000313" key="1">
    <source>
        <dbReference type="EMBL" id="VIP05219.1"/>
    </source>
</evidence>
<dbReference type="AlphaFoldDB" id="A0A6C2YW85"/>
<dbReference type="Proteomes" id="UP000464378">
    <property type="component" value="Chromosome"/>
</dbReference>
<name>A0A6C2YW85_9BACT</name>
<proteinExistence type="predicted"/>